<dbReference type="AlphaFoldDB" id="A0A127PDR3"/>
<reference evidence="1 2" key="1">
    <citation type="submission" date="2015-11" db="EMBL/GenBank/DDBJ databases">
        <title>Exploring the genomic traits of fungus-feeding bacterial genus Collimonas.</title>
        <authorList>
            <person name="Song C."/>
            <person name="Schmidt R."/>
            <person name="de Jager V."/>
            <person name="Krzyzanowska D."/>
            <person name="Jongedijk E."/>
            <person name="Cankar K."/>
            <person name="Beekwilder J."/>
            <person name="van Veen A."/>
            <person name="de Boer W."/>
            <person name="van Veen J.A."/>
            <person name="Garbeva P."/>
        </authorList>
    </citation>
    <scope>NUCLEOTIDE SEQUENCE [LARGE SCALE GENOMIC DNA]</scope>
    <source>
        <strain evidence="1 2">Ter6</strain>
    </source>
</reference>
<accession>A0A127PDR3</accession>
<dbReference type="Proteomes" id="UP000072421">
    <property type="component" value="Chromosome"/>
</dbReference>
<protein>
    <submittedName>
        <fullName evidence="1">Uncharacterized protein</fullName>
    </submittedName>
</protein>
<evidence type="ECO:0000313" key="2">
    <source>
        <dbReference type="Proteomes" id="UP000072421"/>
    </source>
</evidence>
<name>A0A127PDR3_9BURK</name>
<dbReference type="EMBL" id="CP013232">
    <property type="protein sequence ID" value="AMO95929.1"/>
    <property type="molecule type" value="Genomic_DNA"/>
</dbReference>
<gene>
    <name evidence="1" type="ORF">CFter6_3286</name>
</gene>
<organism evidence="1">
    <name type="scientific">Collimonas fungivorans</name>
    <dbReference type="NCBI Taxonomy" id="158899"/>
    <lineage>
        <taxon>Bacteria</taxon>
        <taxon>Pseudomonadati</taxon>
        <taxon>Pseudomonadota</taxon>
        <taxon>Betaproteobacteria</taxon>
        <taxon>Burkholderiales</taxon>
        <taxon>Oxalobacteraceae</taxon>
        <taxon>Collimonas</taxon>
    </lineage>
</organism>
<proteinExistence type="predicted"/>
<sequence length="54" mass="6286">MQYKRTLRRDQLWRPLPVGDAFHTVNGDGLKETQDAAMVVDAHSSFQQQPFRLE</sequence>
<evidence type="ECO:0000313" key="1">
    <source>
        <dbReference type="EMBL" id="AMO95929.1"/>
    </source>
</evidence>